<name>A0ABV2FJ02_9STRE</name>
<sequence>MKKYLTAGTLGIAIGIAISIIMSLIFGDGAYLPVNPVSTMGIYYSERFTPVVVMSIAVVVWFLIGLLFQAADLCFEQEWSLLRMSATHFIVVSIGFTGLAILAGWFPLTVAGLLFFWLLYVVIYAIVYWMHYRQMKAHVESINQAIGS</sequence>
<dbReference type="EMBL" id="JBEPLO010000018">
    <property type="protein sequence ID" value="MET3558548.1"/>
    <property type="molecule type" value="Genomic_DNA"/>
</dbReference>
<feature type="transmembrane region" description="Helical" evidence="1">
    <location>
        <begin position="89"/>
        <end position="108"/>
    </location>
</feature>
<evidence type="ECO:0000313" key="3">
    <source>
        <dbReference type="Proteomes" id="UP001549122"/>
    </source>
</evidence>
<keyword evidence="1" id="KW-0812">Transmembrane</keyword>
<comment type="caution">
    <text evidence="2">The sequence shown here is derived from an EMBL/GenBank/DDBJ whole genome shotgun (WGS) entry which is preliminary data.</text>
</comment>
<feature type="transmembrane region" description="Helical" evidence="1">
    <location>
        <begin position="47"/>
        <end position="68"/>
    </location>
</feature>
<dbReference type="Proteomes" id="UP001549122">
    <property type="component" value="Unassembled WGS sequence"/>
</dbReference>
<gene>
    <name evidence="2" type="ORF">ABID29_001674</name>
</gene>
<protein>
    <submittedName>
        <fullName evidence="2">Membrane protein</fullName>
    </submittedName>
</protein>
<dbReference type="InterPro" id="IPR021560">
    <property type="entry name" value="DUF3021"/>
</dbReference>
<reference evidence="2 3" key="1">
    <citation type="submission" date="2024-06" db="EMBL/GenBank/DDBJ databases">
        <title>Genomic Encyclopedia of Type Strains, Phase IV (KMG-IV): sequencing the most valuable type-strain genomes for metagenomic binning, comparative biology and taxonomic classification.</title>
        <authorList>
            <person name="Goeker M."/>
        </authorList>
    </citation>
    <scope>NUCLEOTIDE SEQUENCE [LARGE SCALE GENOMIC DNA]</scope>
    <source>
        <strain evidence="2 3">DSM 28303</strain>
    </source>
</reference>
<evidence type="ECO:0000313" key="2">
    <source>
        <dbReference type="EMBL" id="MET3558548.1"/>
    </source>
</evidence>
<feature type="transmembrane region" description="Helical" evidence="1">
    <location>
        <begin position="114"/>
        <end position="132"/>
    </location>
</feature>
<organism evidence="2 3">
    <name type="scientific">Streptococcus rupicaprae</name>
    <dbReference type="NCBI Taxonomy" id="759619"/>
    <lineage>
        <taxon>Bacteria</taxon>
        <taxon>Bacillati</taxon>
        <taxon>Bacillota</taxon>
        <taxon>Bacilli</taxon>
        <taxon>Lactobacillales</taxon>
        <taxon>Streptococcaceae</taxon>
        <taxon>Streptococcus</taxon>
    </lineage>
</organism>
<accession>A0ABV2FJ02</accession>
<feature type="transmembrane region" description="Helical" evidence="1">
    <location>
        <begin position="7"/>
        <end position="27"/>
    </location>
</feature>
<dbReference type="Pfam" id="PF11457">
    <property type="entry name" value="DUF3021"/>
    <property type="match status" value="1"/>
</dbReference>
<keyword evidence="1" id="KW-0472">Membrane</keyword>
<keyword evidence="3" id="KW-1185">Reference proteome</keyword>
<proteinExistence type="predicted"/>
<keyword evidence="1" id="KW-1133">Transmembrane helix</keyword>
<dbReference type="RefSeq" id="WP_354365686.1">
    <property type="nucleotide sequence ID" value="NZ_JBEPLO010000018.1"/>
</dbReference>
<evidence type="ECO:0000256" key="1">
    <source>
        <dbReference type="SAM" id="Phobius"/>
    </source>
</evidence>